<dbReference type="RefSeq" id="WP_111146379.1">
    <property type="nucleotide sequence ID" value="NZ_QKRB01000042.1"/>
</dbReference>
<reference evidence="3 4" key="1">
    <citation type="submission" date="2018-06" db="EMBL/GenBank/DDBJ databases">
        <title>Paenibacillus imtechensis sp. nov.</title>
        <authorList>
            <person name="Pinnaka A.K."/>
            <person name="Singh H."/>
            <person name="Kaur M."/>
        </authorList>
    </citation>
    <scope>NUCLEOTIDE SEQUENCE [LARGE SCALE GENOMIC DNA]</scope>
    <source>
        <strain evidence="3 4">SMB1</strain>
    </source>
</reference>
<feature type="domain" description="XdhC- CoxI" evidence="1">
    <location>
        <begin position="14"/>
        <end position="76"/>
    </location>
</feature>
<evidence type="ECO:0000313" key="3">
    <source>
        <dbReference type="EMBL" id="PZD96091.1"/>
    </source>
</evidence>
<dbReference type="OrthoDB" id="9773039at2"/>
<keyword evidence="4" id="KW-1185">Reference proteome</keyword>
<dbReference type="InterPro" id="IPR052698">
    <property type="entry name" value="MoCofactor_Util/Proc"/>
</dbReference>
<dbReference type="Pfam" id="PF13478">
    <property type="entry name" value="XdhC_C"/>
    <property type="match status" value="1"/>
</dbReference>
<accession>A0A2W1LWD8</accession>
<sequence>MDGLKVLECSAELKQPAVMATIVRAVGHSYRKEGASMLLLQDGTRVGSISPGCLEQDLRERVQAVLAAGIPCHVVYNMNPDEDVLWGEAVGCGGALTVLLEPVAGELHGRLQRASDVVSKGLPVRLMRRASVQSNDIRYSLAVGEPALRSCSADPGFRRGMPEGMPLLDTLWMPRERLIIFGGGDDTVPMSEAAQRIGFRVIVADWRESVLQLRQVRGEELASGSPREIAHAIGVCPRDYILICSHNLARDKEMLAEMLSHNPHYIGLLGSAKRVGLLLDGLKVRRQVVHAPVGLLIGAEGAEEIAVSIAAELVSVRSAFRRSMRKGGERFEGGRLVSGGRLGTQNGGIQAAR</sequence>
<dbReference type="InterPro" id="IPR003777">
    <property type="entry name" value="XdhC_CoxI"/>
</dbReference>
<dbReference type="PANTHER" id="PTHR30388">
    <property type="entry name" value="ALDEHYDE OXIDOREDUCTASE MOLYBDENUM COFACTOR ASSEMBLY PROTEIN"/>
    <property type="match status" value="1"/>
</dbReference>
<comment type="caution">
    <text evidence="3">The sequence shown here is derived from an EMBL/GenBank/DDBJ whole genome shotgun (WGS) entry which is preliminary data.</text>
</comment>
<feature type="domain" description="XdhC Rossmann" evidence="2">
    <location>
        <begin position="178"/>
        <end position="313"/>
    </location>
</feature>
<organism evidence="3 4">
    <name type="scientific">Paenibacillus sambharensis</name>
    <dbReference type="NCBI Taxonomy" id="1803190"/>
    <lineage>
        <taxon>Bacteria</taxon>
        <taxon>Bacillati</taxon>
        <taxon>Bacillota</taxon>
        <taxon>Bacilli</taxon>
        <taxon>Bacillales</taxon>
        <taxon>Paenibacillaceae</taxon>
        <taxon>Paenibacillus</taxon>
    </lineage>
</organism>
<dbReference type="Proteomes" id="UP000249522">
    <property type="component" value="Unassembled WGS sequence"/>
</dbReference>
<evidence type="ECO:0008006" key="5">
    <source>
        <dbReference type="Google" id="ProtNLM"/>
    </source>
</evidence>
<evidence type="ECO:0000259" key="2">
    <source>
        <dbReference type="Pfam" id="PF13478"/>
    </source>
</evidence>
<dbReference type="Pfam" id="PF02625">
    <property type="entry name" value="XdhC_CoxI"/>
    <property type="match status" value="1"/>
</dbReference>
<dbReference type="InterPro" id="IPR027051">
    <property type="entry name" value="XdhC_Rossmann_dom"/>
</dbReference>
<dbReference type="PANTHER" id="PTHR30388:SF6">
    <property type="entry name" value="XANTHINE DEHYDROGENASE SUBUNIT A-RELATED"/>
    <property type="match status" value="1"/>
</dbReference>
<gene>
    <name evidence="3" type="ORF">DNH61_09250</name>
</gene>
<dbReference type="Gene3D" id="3.40.50.720">
    <property type="entry name" value="NAD(P)-binding Rossmann-like Domain"/>
    <property type="match status" value="1"/>
</dbReference>
<dbReference type="EMBL" id="QKRB01000042">
    <property type="protein sequence ID" value="PZD96091.1"/>
    <property type="molecule type" value="Genomic_DNA"/>
</dbReference>
<protein>
    <recommendedName>
        <fullName evidence="5">XdhC/CoxI family protein</fullName>
    </recommendedName>
</protein>
<evidence type="ECO:0000259" key="1">
    <source>
        <dbReference type="Pfam" id="PF02625"/>
    </source>
</evidence>
<dbReference type="AlphaFoldDB" id="A0A2W1LWD8"/>
<proteinExistence type="predicted"/>
<evidence type="ECO:0000313" key="4">
    <source>
        <dbReference type="Proteomes" id="UP000249522"/>
    </source>
</evidence>
<name>A0A2W1LWD8_9BACL</name>